<dbReference type="OrthoDB" id="2193031at2"/>
<comment type="caution">
    <text evidence="1">The sequence shown here is derived from an EMBL/GenBank/DDBJ whole genome shotgun (WGS) entry which is preliminary data.</text>
</comment>
<accession>A0A1V2UCF1</accession>
<evidence type="ECO:0000313" key="2">
    <source>
        <dbReference type="Proteomes" id="UP000189299"/>
    </source>
</evidence>
<proteinExistence type="predicted"/>
<dbReference type="RefSeq" id="WP_077152027.1">
    <property type="nucleotide sequence ID" value="NZ_CABMMO010000017.1"/>
</dbReference>
<dbReference type="EMBL" id="MSTR01000017">
    <property type="protein sequence ID" value="ONN40983.1"/>
    <property type="molecule type" value="Genomic_DNA"/>
</dbReference>
<dbReference type="AlphaFoldDB" id="A0A1V2UCF1"/>
<dbReference type="Proteomes" id="UP000189299">
    <property type="component" value="Unassembled WGS sequence"/>
</dbReference>
<sequence>MSEIEKLLSFMDSGRRKKILLADYFELQEQKGTWNNKRSIDLRREISGSPYFEVTYIRKRVNIDSWKTETLLKIKPKYTCKRNRSL</sequence>
<protein>
    <recommendedName>
        <fullName evidence="3">Transcriptional regulator</fullName>
    </recommendedName>
</protein>
<organism evidence="1 2">
    <name type="scientific">Enterococcus mundtii</name>
    <dbReference type="NCBI Taxonomy" id="53346"/>
    <lineage>
        <taxon>Bacteria</taxon>
        <taxon>Bacillati</taxon>
        <taxon>Bacillota</taxon>
        <taxon>Bacilli</taxon>
        <taxon>Lactobacillales</taxon>
        <taxon>Enterococcaceae</taxon>
        <taxon>Enterococcus</taxon>
    </lineage>
</organism>
<gene>
    <name evidence="1" type="ORF">BTN92_14125</name>
</gene>
<reference evidence="1 2" key="1">
    <citation type="submission" date="2016-12" db="EMBL/GenBank/DDBJ databases">
        <authorList>
            <person name="Song W.-J."/>
            <person name="Kurnit D.M."/>
        </authorList>
    </citation>
    <scope>NUCLEOTIDE SEQUENCE [LARGE SCALE GENOMIC DNA]</scope>
    <source>
        <strain evidence="1 2">CGB1038-1_S1</strain>
    </source>
</reference>
<name>A0A1V2UCF1_ENTMU</name>
<evidence type="ECO:0000313" key="1">
    <source>
        <dbReference type="EMBL" id="ONN40983.1"/>
    </source>
</evidence>
<evidence type="ECO:0008006" key="3">
    <source>
        <dbReference type="Google" id="ProtNLM"/>
    </source>
</evidence>